<keyword evidence="9" id="KW-1185">Reference proteome</keyword>
<protein>
    <recommendedName>
        <fullName evidence="10">Lipoprotein</fullName>
    </recommendedName>
</protein>
<evidence type="ECO:0000256" key="7">
    <source>
        <dbReference type="SAM" id="MobiDB-lite"/>
    </source>
</evidence>
<keyword evidence="2" id="KW-0732">Signal</keyword>
<dbReference type="NCBIfam" id="NF047847">
    <property type="entry name" value="SS_mature_LptM"/>
    <property type="match status" value="1"/>
</dbReference>
<reference evidence="8 9" key="1">
    <citation type="submission" date="2018-10" db="EMBL/GenBank/DDBJ databases">
        <title>Genomic Encyclopedia of Archaeal and Bacterial Type Strains, Phase II (KMG-II): from individual species to whole genera.</title>
        <authorList>
            <person name="Goeker M."/>
        </authorList>
    </citation>
    <scope>NUCLEOTIDE SEQUENCE [LARGE SCALE GENOMIC DNA]</scope>
    <source>
        <strain evidence="8 9">DSM 25217</strain>
    </source>
</reference>
<keyword evidence="5" id="KW-0998">Cell outer membrane</keyword>
<comment type="caution">
    <text evidence="8">The sequence shown here is derived from an EMBL/GenBank/DDBJ whole genome shotgun (WGS) entry which is preliminary data.</text>
</comment>
<comment type="subcellular location">
    <subcellularLocation>
        <location evidence="1">Cell outer membrane</location>
        <topology evidence="1">Lipid-anchor</topology>
    </subcellularLocation>
</comment>
<evidence type="ECO:0000256" key="5">
    <source>
        <dbReference type="ARBA" id="ARBA00023237"/>
    </source>
</evidence>
<dbReference type="InParanoid" id="A0A3M0C2U8"/>
<evidence type="ECO:0000256" key="1">
    <source>
        <dbReference type="ARBA" id="ARBA00004459"/>
    </source>
</evidence>
<evidence type="ECO:0000313" key="8">
    <source>
        <dbReference type="EMBL" id="RMB02700.1"/>
    </source>
</evidence>
<sequence length="44" mass="4674">MTSAWKIALLVFAVTALTACGKKGELLPPEKPPQPAPESNRSQP</sequence>
<dbReference type="RefSeq" id="WP_281270021.1">
    <property type="nucleotide sequence ID" value="NZ_REFR01000014.1"/>
</dbReference>
<evidence type="ECO:0000256" key="2">
    <source>
        <dbReference type="ARBA" id="ARBA00022729"/>
    </source>
</evidence>
<keyword evidence="3" id="KW-0472">Membrane</keyword>
<name>A0A3M0C2U8_9PROT</name>
<evidence type="ECO:0000256" key="3">
    <source>
        <dbReference type="ARBA" id="ARBA00023136"/>
    </source>
</evidence>
<dbReference type="PROSITE" id="PS51257">
    <property type="entry name" value="PROKAR_LIPOPROTEIN"/>
    <property type="match status" value="1"/>
</dbReference>
<keyword evidence="4" id="KW-0564">Palmitate</keyword>
<evidence type="ECO:0000256" key="6">
    <source>
        <dbReference type="ARBA" id="ARBA00023288"/>
    </source>
</evidence>
<proteinExistence type="predicted"/>
<keyword evidence="6" id="KW-0449">Lipoprotein</keyword>
<dbReference type="Proteomes" id="UP000271227">
    <property type="component" value="Unassembled WGS sequence"/>
</dbReference>
<accession>A0A3M0C2U8</accession>
<dbReference type="InterPro" id="IPR032831">
    <property type="entry name" value="LptM_cons"/>
</dbReference>
<gene>
    <name evidence="8" type="ORF">BXY39_3051</name>
</gene>
<dbReference type="AlphaFoldDB" id="A0A3M0C2U8"/>
<evidence type="ECO:0008006" key="10">
    <source>
        <dbReference type="Google" id="ProtNLM"/>
    </source>
</evidence>
<evidence type="ECO:0000313" key="9">
    <source>
        <dbReference type="Proteomes" id="UP000271227"/>
    </source>
</evidence>
<organism evidence="8 9">
    <name type="scientific">Eilatimonas milleporae</name>
    <dbReference type="NCBI Taxonomy" id="911205"/>
    <lineage>
        <taxon>Bacteria</taxon>
        <taxon>Pseudomonadati</taxon>
        <taxon>Pseudomonadota</taxon>
        <taxon>Alphaproteobacteria</taxon>
        <taxon>Kordiimonadales</taxon>
        <taxon>Kordiimonadaceae</taxon>
        <taxon>Eilatimonas</taxon>
    </lineage>
</organism>
<feature type="region of interest" description="Disordered" evidence="7">
    <location>
        <begin position="23"/>
        <end position="44"/>
    </location>
</feature>
<dbReference type="EMBL" id="REFR01000014">
    <property type="protein sequence ID" value="RMB02700.1"/>
    <property type="molecule type" value="Genomic_DNA"/>
</dbReference>
<evidence type="ECO:0000256" key="4">
    <source>
        <dbReference type="ARBA" id="ARBA00023139"/>
    </source>
</evidence>